<dbReference type="EMBL" id="FO082258">
    <property type="protein sequence ID" value="CCO13966.1"/>
    <property type="molecule type" value="Genomic_DNA"/>
</dbReference>
<dbReference type="AlphaFoldDB" id="K8E8P3"/>
<keyword evidence="14" id="KW-0066">ATP synthesis</keyword>
<evidence type="ECO:0000313" key="18">
    <source>
        <dbReference type="Proteomes" id="UP000198341"/>
    </source>
</evidence>
<dbReference type="GeneID" id="18158060"/>
<evidence type="ECO:0000256" key="13">
    <source>
        <dbReference type="ARBA" id="ARBA00023136"/>
    </source>
</evidence>
<feature type="transmembrane region" description="Helical" evidence="15">
    <location>
        <begin position="35"/>
        <end position="53"/>
    </location>
</feature>
<reference evidence="17 18" key="1">
    <citation type="submission" date="2011-10" db="EMBL/GenBank/DDBJ databases">
        <authorList>
            <person name="Genoscope - CEA"/>
        </authorList>
    </citation>
    <scope>NUCLEOTIDE SEQUENCE [LARGE SCALE GENOMIC DNA]</scope>
    <source>
        <strain evidence="17 18">RCC 1105</strain>
    </source>
</reference>
<dbReference type="GO" id="GO:0045259">
    <property type="term" value="C:proton-transporting ATP synthase complex"/>
    <property type="evidence" value="ECO:0007669"/>
    <property type="project" value="UniProtKB-KW"/>
</dbReference>
<dbReference type="KEGG" id="bpg:BathyMg00120"/>
<evidence type="ECO:0000313" key="17">
    <source>
        <dbReference type="EMBL" id="CCO13966.1"/>
    </source>
</evidence>
<evidence type="ECO:0000256" key="2">
    <source>
        <dbReference type="ARBA" id="ARBA00004304"/>
    </source>
</evidence>
<dbReference type="PANTHER" id="PTHR37774">
    <property type="entry name" value="ATP SYNTHASE PROTEIN MI25-RELATED"/>
    <property type="match status" value="1"/>
</dbReference>
<dbReference type="InterPro" id="IPR008688">
    <property type="entry name" value="ATP_synth_Bsub_B/MI25"/>
</dbReference>
<comment type="similarity">
    <text evidence="3">Belongs to the ATPase protein MI25 family.</text>
</comment>
<dbReference type="PANTHER" id="PTHR37774:SF4">
    <property type="entry name" value="ATP SYNTHASE PROTEIN MI25"/>
    <property type="match status" value="1"/>
</dbReference>
<keyword evidence="12" id="KW-0496">Mitochondrion</keyword>
<keyword evidence="18" id="KW-1185">Reference proteome</keyword>
<dbReference type="Proteomes" id="UP000198341">
    <property type="component" value="Mitochondrion MT"/>
</dbReference>
<evidence type="ECO:0000256" key="9">
    <source>
        <dbReference type="ARBA" id="ARBA00022781"/>
    </source>
</evidence>
<organism evidence="17 18">
    <name type="scientific">Bathycoccus prasinos</name>
    <dbReference type="NCBI Taxonomy" id="41875"/>
    <lineage>
        <taxon>Eukaryota</taxon>
        <taxon>Viridiplantae</taxon>
        <taxon>Chlorophyta</taxon>
        <taxon>Mamiellophyceae</taxon>
        <taxon>Mamiellales</taxon>
        <taxon>Bathycoccaceae</taxon>
        <taxon>Bathycoccus</taxon>
    </lineage>
</organism>
<evidence type="ECO:0000256" key="14">
    <source>
        <dbReference type="ARBA" id="ARBA00023310"/>
    </source>
</evidence>
<keyword evidence="10 15" id="KW-1133">Transmembrane helix</keyword>
<evidence type="ECO:0000256" key="12">
    <source>
        <dbReference type="ARBA" id="ARBA00023128"/>
    </source>
</evidence>
<comment type="subunit">
    <text evidence="4">F-type ATPases have 2 components, CF(1) - the catalytic core - and CF(0) - the membrane proton channel. CF(1) has five subunits: alpha(3), beta(3), gamma(1), delta(1), epsilon(1). CF(0) has three main subunits: a, b and c.</text>
</comment>
<keyword evidence="13 15" id="KW-0472">Membrane</keyword>
<dbReference type="RefSeq" id="YP_008994827.1">
    <property type="nucleotide sequence ID" value="NC_023273.1"/>
</dbReference>
<evidence type="ECO:0000256" key="15">
    <source>
        <dbReference type="SAM" id="Phobius"/>
    </source>
</evidence>
<dbReference type="Pfam" id="PF05405">
    <property type="entry name" value="Mt_ATP-synt_B"/>
    <property type="match status" value="1"/>
</dbReference>
<evidence type="ECO:0000256" key="6">
    <source>
        <dbReference type="ARBA" id="ARBA00022448"/>
    </source>
</evidence>
<dbReference type="EMBL" id="FO082258">
    <property type="protein sequence ID" value="CCO13949.1"/>
    <property type="molecule type" value="Genomic_DNA"/>
</dbReference>
<evidence type="ECO:0000256" key="5">
    <source>
        <dbReference type="ARBA" id="ARBA00017388"/>
    </source>
</evidence>
<dbReference type="STRING" id="41875.K8E8P3"/>
<dbReference type="InterPro" id="IPR044988">
    <property type="entry name" value="MI25_plants"/>
</dbReference>
<evidence type="ECO:0000256" key="10">
    <source>
        <dbReference type="ARBA" id="ARBA00022989"/>
    </source>
</evidence>
<sequence>MSFKLIQQNASTLLFGGLTFLVLSSKNIIIYNEEILIGLSFIAFLIFSSITLGESIREAFTFRKETIQKELQKYLDVKEALLQDLLTEYKKALLLEGQVAQLREQSCKELRTLHSTREAGLQATFATQLRNKLQILSQIEQKGQETVQRNWQQGLKYGVLEAFRQSKKTVGPQLLHQALEQLKQGQPK</sequence>
<keyword evidence="9" id="KW-0375">Hydrogen ion transport</keyword>
<evidence type="ECO:0000256" key="3">
    <source>
        <dbReference type="ARBA" id="ARBA00009281"/>
    </source>
</evidence>
<evidence type="ECO:0000256" key="4">
    <source>
        <dbReference type="ARBA" id="ARBA00011648"/>
    </source>
</evidence>
<comment type="subcellular location">
    <subcellularLocation>
        <location evidence="2">Mitochondrion membrane</location>
        <topology evidence="2">Single-pass membrane protein</topology>
    </subcellularLocation>
</comment>
<name>K8E8P3_9CHLO</name>
<evidence type="ECO:0000256" key="8">
    <source>
        <dbReference type="ARBA" id="ARBA00022692"/>
    </source>
</evidence>
<accession>K8E8P3</accession>
<dbReference type="RefSeq" id="YP_008994804.1">
    <property type="nucleotide sequence ID" value="NC_023273.1"/>
</dbReference>
<protein>
    <recommendedName>
        <fullName evidence="5">ATP synthase protein MI25</fullName>
    </recommendedName>
</protein>
<evidence type="ECO:0000256" key="11">
    <source>
        <dbReference type="ARBA" id="ARBA00023065"/>
    </source>
</evidence>
<keyword evidence="11" id="KW-0406">Ion transport</keyword>
<dbReference type="GO" id="GO:0031966">
    <property type="term" value="C:mitochondrial membrane"/>
    <property type="evidence" value="ECO:0007669"/>
    <property type="project" value="UniProtKB-SubCell"/>
</dbReference>
<dbReference type="GO" id="GO:0015986">
    <property type="term" value="P:proton motive force-driven ATP synthesis"/>
    <property type="evidence" value="ECO:0007669"/>
    <property type="project" value="InterPro"/>
</dbReference>
<proteinExistence type="inferred from homology"/>
<dbReference type="OrthoDB" id="1924059at2759"/>
<evidence type="ECO:0000313" key="16">
    <source>
        <dbReference type="EMBL" id="CCO13949.1"/>
    </source>
</evidence>
<keyword evidence="7" id="KW-0138">CF(0)</keyword>
<gene>
    <name evidence="17" type="primary">atp4</name>
    <name evidence="16" type="ordered locus">BathyMg00120</name>
    <name evidence="17" type="ordered locus">BathyMg00230</name>
</gene>
<keyword evidence="6" id="KW-0813">Transport</keyword>
<evidence type="ECO:0000256" key="7">
    <source>
        <dbReference type="ARBA" id="ARBA00022547"/>
    </source>
</evidence>
<evidence type="ECO:0000256" key="1">
    <source>
        <dbReference type="ARBA" id="ARBA00003096"/>
    </source>
</evidence>
<dbReference type="GeneID" id="18158067"/>
<dbReference type="KEGG" id="bpg:BathyMg00230"/>
<dbReference type="GO" id="GO:0015078">
    <property type="term" value="F:proton transmembrane transporter activity"/>
    <property type="evidence" value="ECO:0007669"/>
    <property type="project" value="InterPro"/>
</dbReference>
<comment type="function">
    <text evidence="1">This is one of the chains of the nonenzymatic component (CF(0) subunit) of the mitochondrial ATPase complex.</text>
</comment>
<keyword evidence="8 15" id="KW-0812">Transmembrane</keyword>